<dbReference type="InterPro" id="IPR038718">
    <property type="entry name" value="SNF2-like_sf"/>
</dbReference>
<dbReference type="SMART" id="SM00487">
    <property type="entry name" value="DEXDc"/>
    <property type="match status" value="1"/>
</dbReference>
<dbReference type="GO" id="GO:0061630">
    <property type="term" value="F:ubiquitin protein ligase activity"/>
    <property type="evidence" value="ECO:0007669"/>
    <property type="project" value="TreeGrafter"/>
</dbReference>
<evidence type="ECO:0000256" key="4">
    <source>
        <dbReference type="ARBA" id="ARBA00022833"/>
    </source>
</evidence>
<dbReference type="Gene3D" id="3.40.50.10810">
    <property type="entry name" value="Tandem AAA-ATPase domain"/>
    <property type="match status" value="2"/>
</dbReference>
<sequence>MVRESSSCHSYSTDLSFNPKTKRASNIKSDKVDFSRIVEYLKQNVLTLDDVEPESKSAISRKRLRVSLDPNAKTNFRPSKRQKLELPDDDEENIESREAVPILRHVFDIDLFHSNEPLSQASYNMEFTNLLKKICKREGKRRDRLEINLGTIYPHAVGYNTFACTANPLDSGRKKPIPETSLMEIPALVDNNNDTDFDYHSRSLQNILTCAYVLQMDKRALITGNLTINVQVADLLANKVKTQFPIKFSIEVVVSLLEPRIFKSIQTLKKKEEDLEEARRRILNYTFGIGHDVSSNGKGRTDVSFFLSCLQPAPQLPSNKAQNAMQPKELIPTLLPFQRRSVGWLLKREGTQVGSDGKLERMDTNTEQCSLFWEEVHPIPGKVWYVNRLTGSIVVEPPLDFLGGILAEEPGLGKTLESIALVMLTPEEKRNPSNSRWDPVGVIEVKEVKTTLIVTPSALAEQWVDELKLHSPSLKVLVYDGWKNVPVPITIQEARRMKLRLILQRRRHGDLGDDDYYIDDDEDSLSKDEIRELEETANQLTWCDFVHQYDICITTYNTLQQDLGVARAPIVRPRRGVAKYREIYRDRSPLVMVEWRRVIMDEVQMVGGGKTEEMVSLIPRLSSFAVSGTPARATVDDLIHVIKFLRVDTLTESKKAWTRLLMPSFSCYFKRLFENISIRTIKAKVQDELTIPQQTRYVVPIELGKVERHVYDQTLEQALRFLGFDARGVTSSPSWQVDVNSLRTWVRRLRGICTHPQVGQLKQTDRLAKISAALKTIEEVHESMKDHNWRALMDERKCKVLIMLRRAQLIQHDNNNLQKYKVSLHLLQDALQAMNSICSEVKNAISENNAKIEELKREAASESLKANGSESTTHRGKEREGDEALSDEESPKSAASEDHRIKKSALSLRYREVNMVLHQVYFRIGDTYSILGEAYKEREEESYANAEQIRKELLKSTEQPALLSIEQLKGYSDNFVMIEQLPVSAHGKSSKRSADLLLETNKIMEILNAQGNLLHEWRERTFKLLTENLSSNGDGNADGGEYARSLETQGEAETYLQALATLLADRREVLVLERTALATHDARERKARGTGVAKKAEGDLRVSDLEEIRPENEELQMELDKTRKAITAENNGRAIKSIISELQDIAHDNDESDSEKSLAKQWVMKLRALVKKQTSIHDKLESDLAQFRKAFNDRVSYFRQLQEISDSVAEVTWETTIVEEIEKTEAEEANCNKKINELQARGRFLNNLVENDEKEEEDRICVLCRCDFTKGFITHCAHVYCEGCLKEWIKRSDGKACPICRTLIIPEQLQRKTWILGAKASSFQPGPILCLFLSKGKGKGKSKENAVKLFKSNPKYRVLLLHGERENAGLNVTCASRVFLTESVVQHSFELQAIARIDRLGQTRPTEVYCYYAENTVEENILDLAAKHGRSLYTKDHAVGTVKVTPFEMDKKVSGDSQIKTNKKQKGQKGDFILRTDDMLAVLFPHLFEDVRYLLPEGESQGFGDFLSGDFDEDTDNMVIMDDSRRPIAGPSRLD</sequence>
<evidence type="ECO:0000256" key="5">
    <source>
        <dbReference type="ARBA" id="ARBA00022840"/>
    </source>
</evidence>
<dbReference type="FunCoup" id="A0A286U8N9">
    <property type="interactions" value="397"/>
</dbReference>
<keyword evidence="3 6" id="KW-0863">Zinc-finger</keyword>
<dbReference type="Proteomes" id="UP000217199">
    <property type="component" value="Unassembled WGS sequence"/>
</dbReference>
<evidence type="ECO:0000256" key="8">
    <source>
        <dbReference type="SAM" id="MobiDB-lite"/>
    </source>
</evidence>
<feature type="region of interest" description="Disordered" evidence="8">
    <location>
        <begin position="1"/>
        <end position="22"/>
    </location>
</feature>
<dbReference type="InterPro" id="IPR027417">
    <property type="entry name" value="P-loop_NTPase"/>
</dbReference>
<keyword evidence="5" id="KW-0067">ATP-binding</keyword>
<keyword evidence="1" id="KW-0479">Metal-binding</keyword>
<name>A0A286U8N9_9AGAM</name>
<feature type="domain" description="RING-type" evidence="9">
    <location>
        <begin position="1261"/>
        <end position="1301"/>
    </location>
</feature>
<dbReference type="Pfam" id="PF00176">
    <property type="entry name" value="SNF2-rel_dom"/>
    <property type="match status" value="1"/>
</dbReference>
<organism evidence="11 12">
    <name type="scientific">Pyrrhoderma noxium</name>
    <dbReference type="NCBI Taxonomy" id="2282107"/>
    <lineage>
        <taxon>Eukaryota</taxon>
        <taxon>Fungi</taxon>
        <taxon>Dikarya</taxon>
        <taxon>Basidiomycota</taxon>
        <taxon>Agaricomycotina</taxon>
        <taxon>Agaricomycetes</taxon>
        <taxon>Hymenochaetales</taxon>
        <taxon>Hymenochaetaceae</taxon>
        <taxon>Pyrrhoderma</taxon>
    </lineage>
</organism>
<dbReference type="PROSITE" id="PS50089">
    <property type="entry name" value="ZF_RING_2"/>
    <property type="match status" value="1"/>
</dbReference>
<dbReference type="InParanoid" id="A0A286U8N9"/>
<dbReference type="EMBL" id="NBII01000009">
    <property type="protein sequence ID" value="PAV15899.1"/>
    <property type="molecule type" value="Genomic_DNA"/>
</dbReference>
<evidence type="ECO:0000259" key="9">
    <source>
        <dbReference type="PROSITE" id="PS50089"/>
    </source>
</evidence>
<feature type="region of interest" description="Disordered" evidence="8">
    <location>
        <begin position="856"/>
        <end position="901"/>
    </location>
</feature>
<evidence type="ECO:0000256" key="7">
    <source>
        <dbReference type="SAM" id="Coils"/>
    </source>
</evidence>
<feature type="compositionally biased region" description="Basic and acidic residues" evidence="8">
    <location>
        <begin position="889"/>
        <end position="900"/>
    </location>
</feature>
<feature type="compositionally biased region" description="Polar residues" evidence="8">
    <location>
        <begin position="1"/>
        <end position="19"/>
    </location>
</feature>
<dbReference type="InterPro" id="IPR014001">
    <property type="entry name" value="Helicase_ATP-bd"/>
</dbReference>
<keyword evidence="11" id="KW-0378">Hydrolase</keyword>
<evidence type="ECO:0000256" key="3">
    <source>
        <dbReference type="ARBA" id="ARBA00022771"/>
    </source>
</evidence>
<feature type="region of interest" description="Disordered" evidence="8">
    <location>
        <begin position="70"/>
        <end position="93"/>
    </location>
</feature>
<dbReference type="InterPro" id="IPR013083">
    <property type="entry name" value="Znf_RING/FYVE/PHD"/>
</dbReference>
<feature type="coiled-coil region" evidence="7">
    <location>
        <begin position="1221"/>
        <end position="1255"/>
    </location>
</feature>
<proteinExistence type="predicted"/>
<dbReference type="PROSITE" id="PS51192">
    <property type="entry name" value="HELICASE_ATP_BIND_1"/>
    <property type="match status" value="1"/>
</dbReference>
<dbReference type="GO" id="GO:0000209">
    <property type="term" value="P:protein polyubiquitination"/>
    <property type="evidence" value="ECO:0007669"/>
    <property type="project" value="TreeGrafter"/>
</dbReference>
<comment type="caution">
    <text evidence="11">The sequence shown here is derived from an EMBL/GenBank/DDBJ whole genome shotgun (WGS) entry which is preliminary data.</text>
</comment>
<evidence type="ECO:0000259" key="10">
    <source>
        <dbReference type="PROSITE" id="PS51192"/>
    </source>
</evidence>
<evidence type="ECO:0000256" key="2">
    <source>
        <dbReference type="ARBA" id="ARBA00022741"/>
    </source>
</evidence>
<dbReference type="Pfam" id="PF26021">
    <property type="entry name" value="Ferritin_C144_05"/>
    <property type="match status" value="1"/>
</dbReference>
<dbReference type="STRING" id="2282107.A0A286U8N9"/>
<dbReference type="InterPro" id="IPR052583">
    <property type="entry name" value="ATP-helicase/E3_Ub-Ligase"/>
</dbReference>
<keyword evidence="7" id="KW-0175">Coiled coil</keyword>
<keyword evidence="4" id="KW-0862">Zinc</keyword>
<dbReference type="GO" id="GO:0005524">
    <property type="term" value="F:ATP binding"/>
    <property type="evidence" value="ECO:0007669"/>
    <property type="project" value="InterPro"/>
</dbReference>
<evidence type="ECO:0000256" key="6">
    <source>
        <dbReference type="PROSITE-ProRule" id="PRU00175"/>
    </source>
</evidence>
<reference evidence="11 12" key="1">
    <citation type="journal article" date="2017" name="Mol. Ecol.">
        <title>Comparative and population genomic landscape of Phellinus noxius: A hypervariable fungus causing root rot in trees.</title>
        <authorList>
            <person name="Chung C.L."/>
            <person name="Lee T.J."/>
            <person name="Akiba M."/>
            <person name="Lee H.H."/>
            <person name="Kuo T.H."/>
            <person name="Liu D."/>
            <person name="Ke H.M."/>
            <person name="Yokoi T."/>
            <person name="Roa M.B."/>
            <person name="Lu M.J."/>
            <person name="Chang Y.Y."/>
            <person name="Ann P.J."/>
            <person name="Tsai J.N."/>
            <person name="Chen C.Y."/>
            <person name="Tzean S.S."/>
            <person name="Ota Y."/>
            <person name="Hattori T."/>
            <person name="Sahashi N."/>
            <person name="Liou R.F."/>
            <person name="Kikuchi T."/>
            <person name="Tsai I.J."/>
        </authorList>
    </citation>
    <scope>NUCLEOTIDE SEQUENCE [LARGE SCALE GENOMIC DNA]</scope>
    <source>
        <strain evidence="11 12">FFPRI411160</strain>
    </source>
</reference>
<feature type="domain" description="Helicase ATP-binding" evidence="10">
    <location>
        <begin position="395"/>
        <end position="648"/>
    </location>
</feature>
<keyword evidence="11" id="KW-0347">Helicase</keyword>
<dbReference type="PANTHER" id="PTHR45865:SF1">
    <property type="entry name" value="E3 UBIQUITIN-PROTEIN LIGASE SHPRH"/>
    <property type="match status" value="1"/>
</dbReference>
<keyword evidence="2" id="KW-0547">Nucleotide-binding</keyword>
<dbReference type="Gene3D" id="3.30.40.10">
    <property type="entry name" value="Zinc/RING finger domain, C3HC4 (zinc finger)"/>
    <property type="match status" value="1"/>
</dbReference>
<evidence type="ECO:0000313" key="12">
    <source>
        <dbReference type="Proteomes" id="UP000217199"/>
    </source>
</evidence>
<dbReference type="Gene3D" id="3.40.50.300">
    <property type="entry name" value="P-loop containing nucleotide triphosphate hydrolases"/>
    <property type="match status" value="2"/>
</dbReference>
<dbReference type="SMART" id="SM00184">
    <property type="entry name" value="RING"/>
    <property type="match status" value="1"/>
</dbReference>
<dbReference type="GO" id="GO:0006974">
    <property type="term" value="P:DNA damage response"/>
    <property type="evidence" value="ECO:0007669"/>
    <property type="project" value="TreeGrafter"/>
</dbReference>
<dbReference type="InterPro" id="IPR059033">
    <property type="entry name" value="C144_05_dom"/>
</dbReference>
<dbReference type="GO" id="GO:0004386">
    <property type="term" value="F:helicase activity"/>
    <property type="evidence" value="ECO:0007669"/>
    <property type="project" value="UniProtKB-KW"/>
</dbReference>
<evidence type="ECO:0000256" key="1">
    <source>
        <dbReference type="ARBA" id="ARBA00022723"/>
    </source>
</evidence>
<dbReference type="SUPFAM" id="SSF52540">
    <property type="entry name" value="P-loop containing nucleoside triphosphate hydrolases"/>
    <property type="match status" value="2"/>
</dbReference>
<dbReference type="SUPFAM" id="SSF57850">
    <property type="entry name" value="RING/U-box"/>
    <property type="match status" value="1"/>
</dbReference>
<dbReference type="PANTHER" id="PTHR45865">
    <property type="entry name" value="E3 UBIQUITIN-PROTEIN LIGASE SHPRH FAMILY MEMBER"/>
    <property type="match status" value="1"/>
</dbReference>
<protein>
    <submittedName>
        <fullName evidence="11">Snf2 family helicase</fullName>
    </submittedName>
</protein>
<dbReference type="GO" id="GO:0005634">
    <property type="term" value="C:nucleus"/>
    <property type="evidence" value="ECO:0007669"/>
    <property type="project" value="TreeGrafter"/>
</dbReference>
<dbReference type="PROSITE" id="PS00518">
    <property type="entry name" value="ZF_RING_1"/>
    <property type="match status" value="1"/>
</dbReference>
<dbReference type="InterPro" id="IPR001841">
    <property type="entry name" value="Znf_RING"/>
</dbReference>
<feature type="compositionally biased region" description="Basic and acidic residues" evidence="8">
    <location>
        <begin position="872"/>
        <end position="882"/>
    </location>
</feature>
<dbReference type="GO" id="GO:0008270">
    <property type="term" value="F:zinc ion binding"/>
    <property type="evidence" value="ECO:0007669"/>
    <property type="project" value="UniProtKB-KW"/>
</dbReference>
<gene>
    <name evidence="11" type="ORF">PNOK_0875700</name>
</gene>
<dbReference type="InterPro" id="IPR000330">
    <property type="entry name" value="SNF2_N"/>
</dbReference>
<evidence type="ECO:0000313" key="11">
    <source>
        <dbReference type="EMBL" id="PAV15899.1"/>
    </source>
</evidence>
<accession>A0A286U8N9</accession>
<dbReference type="InterPro" id="IPR017907">
    <property type="entry name" value="Znf_RING_CS"/>
</dbReference>
<dbReference type="OrthoDB" id="5330228at2759"/>
<keyword evidence="12" id="KW-1185">Reference proteome</keyword>